<protein>
    <submittedName>
        <fullName evidence="2">Replication protein</fullName>
    </submittedName>
</protein>
<evidence type="ECO:0000259" key="1">
    <source>
        <dbReference type="Pfam" id="PF09681"/>
    </source>
</evidence>
<dbReference type="EMBL" id="JAIS01000008">
    <property type="protein sequence ID" value="KLE02798.1"/>
    <property type="molecule type" value="Genomic_DNA"/>
</dbReference>
<reference evidence="2 3" key="1">
    <citation type="submission" date="2014-01" db="EMBL/GenBank/DDBJ databases">
        <title>Development of a Comparative Genomic Fingerprinting Assay for High Resolution Genotyping of Arcobacter butzleri.</title>
        <authorList>
            <person name="Webb A.L."/>
            <person name="Inglis G.D."/>
            <person name="Kruczkiewicz P."/>
            <person name="Selinger L.B."/>
            <person name="Taboada E.N."/>
        </authorList>
    </citation>
    <scope>NUCLEOTIDE SEQUENCE [LARGE SCALE GENOMIC DNA]</scope>
    <source>
        <strain evidence="2 3">L351</strain>
    </source>
</reference>
<sequence length="210" mass="24626">MSVNKRFYWLKIGATFFDDLKIQKLRKIAGGDTFTCIYLKLMILSLKNDGNIYFESIFEDIEDELAIKLNETVENIKATLVFCKSMKMIEIYENKSLFFKQVKDITGSESSSAERVRKYRASTNKNKSKVLHCNKNVTTEKEKELDNKKNLTKKSIYHLANFNFSISKTDEDEKSQEYFHLLLEKQIQKDKQKERLENLSQASKENEIVC</sequence>
<dbReference type="NCBIfam" id="TIGR01714">
    <property type="entry name" value="phage_rep_org_N"/>
    <property type="match status" value="1"/>
</dbReference>
<feature type="domain" description="Phage replisome organiser N-terminal" evidence="1">
    <location>
        <begin position="9"/>
        <end position="125"/>
    </location>
</feature>
<dbReference type="RefSeq" id="WP_052944695.1">
    <property type="nucleotide sequence ID" value="NZ_JAIS01000008.1"/>
</dbReference>
<comment type="caution">
    <text evidence="2">The sequence shown here is derived from an EMBL/GenBank/DDBJ whole genome shotgun (WGS) entry which is preliminary data.</text>
</comment>
<name>A0A837J8J8_9BACT</name>
<gene>
    <name evidence="2" type="ORF">AF76_00230</name>
</gene>
<proteinExistence type="predicted"/>
<dbReference type="Proteomes" id="UP000035526">
    <property type="component" value="Unassembled WGS sequence"/>
</dbReference>
<evidence type="ECO:0000313" key="2">
    <source>
        <dbReference type="EMBL" id="KLE02798.1"/>
    </source>
</evidence>
<dbReference type="InterPro" id="IPR010056">
    <property type="entry name" value="Phage_rep_org__N"/>
</dbReference>
<accession>A0A837J8J8</accession>
<dbReference type="AlphaFoldDB" id="A0A837J8J8"/>
<dbReference type="Pfam" id="PF09681">
    <property type="entry name" value="Phage_rep_org_N"/>
    <property type="match status" value="1"/>
</dbReference>
<evidence type="ECO:0000313" key="3">
    <source>
        <dbReference type="Proteomes" id="UP000035526"/>
    </source>
</evidence>
<organism evidence="2 3">
    <name type="scientific">Aliarcobacter butzleri L351</name>
    <dbReference type="NCBI Taxonomy" id="1447259"/>
    <lineage>
        <taxon>Bacteria</taxon>
        <taxon>Pseudomonadati</taxon>
        <taxon>Campylobacterota</taxon>
        <taxon>Epsilonproteobacteria</taxon>
        <taxon>Campylobacterales</taxon>
        <taxon>Arcobacteraceae</taxon>
        <taxon>Aliarcobacter</taxon>
    </lineage>
</organism>